<comment type="caution">
    <text evidence="5">Lacks conserved residue(s) required for the propagation of feature annotation.</text>
</comment>
<dbReference type="PANTHER" id="PTHR19325">
    <property type="entry name" value="COMPLEMENT COMPONENT-RELATED SUSHI DOMAIN-CONTAINING"/>
    <property type="match status" value="1"/>
</dbReference>
<dbReference type="OMA" id="WSGTANC"/>
<feature type="domain" description="Sushi" evidence="7">
    <location>
        <begin position="474"/>
        <end position="532"/>
    </location>
</feature>
<evidence type="ECO:0000256" key="3">
    <source>
        <dbReference type="ARBA" id="ARBA00023157"/>
    </source>
</evidence>
<keyword evidence="10" id="KW-1185">Reference proteome</keyword>
<dbReference type="CDD" id="cd00033">
    <property type="entry name" value="CCP"/>
    <property type="match status" value="6"/>
</dbReference>
<feature type="domain" description="Sushi" evidence="7">
    <location>
        <begin position="55"/>
        <end position="116"/>
    </location>
</feature>
<feature type="domain" description="Sushi" evidence="7">
    <location>
        <begin position="592"/>
        <end position="649"/>
    </location>
</feature>
<dbReference type="InParanoid" id="A0A7M7RCP3"/>
<feature type="domain" description="ZP" evidence="8">
    <location>
        <begin position="717"/>
        <end position="973"/>
    </location>
</feature>
<dbReference type="Proteomes" id="UP000007110">
    <property type="component" value="Unassembled WGS sequence"/>
</dbReference>
<dbReference type="SMART" id="SM00032">
    <property type="entry name" value="CCP"/>
    <property type="match status" value="11"/>
</dbReference>
<keyword evidence="1 5" id="KW-0768">Sushi</keyword>
<evidence type="ECO:0000256" key="4">
    <source>
        <dbReference type="ARBA" id="ARBA00023180"/>
    </source>
</evidence>
<dbReference type="InterPro" id="IPR050350">
    <property type="entry name" value="Compl-Cell_Adhes-Reg"/>
</dbReference>
<sequence>MLKWWTSGDRLAQRKARETQNMSVRGSKLSPITIVLISVLLSGQFFVGITGQCDTGCSPPEIDGGGTPGFSPDEDCYDTGSSVNVTCSGYLFGITEVGVCVSAGYWDAQFPPTCEESSCPVPTAPGSGLVSPVNQNSLYDEIVFSCDEGLYLDGPGMAVCIGTGQWSPTTVPTCSGNCTIPVITDGEATSSDDVLQEGSQMTVTCSEGYTLTGVADFRCHNEEWDPDVGECLANCPSPTITNSDFATDRDETDHGDYIIVTCDDGFTSGTGDNVSEPVTCGEGSWDVDVYCYANCPSISAPDHGYINSLVEPFYHGRTVAFNCSLGFTLVGDSSSTCEDGSWLNAVPECKADCLVPLIENSNLNDTTDSTYVPHSSNTTVTCGNGYSFGFESDFDGILTCDDGIMDDTGIECLESCTSPTVANSNRADRSEAVLYGGSIVVECDSGYSSGSGSEQNETLVCEGGSWNGSVSCYENCPDISAPDGGNIYPSSATFYHTNTVYFNCSETYLFVGTSNLTCDNGTWSDPVPDCKASCPGPDVDNSNFADATDLTGHGGYVEVLCDDGFTSGSGSLMTEIVYCDDGSFNRTIYCYENCPNVTAIDNGNFYEVGPPHYYGDSINFTCLTNYTLDGNQTVTCLDGEWSSNFPECKADCSDPGTPVNGSQAANSSYTHGGQVSYECDPGFDTLGSSVITCDNGTWSAPIPICEEDTLVDLITLTCASDSFTVQVPKALLDGLKPEELVLENNVNCTGVNDSSDFVNITSKLGECGTELTETTVTGDGKTYYYDVYKNRVVAYSPTGVVNGPTVDLPITCTYDREQLVDGVSYKLQNYTISRSLSEDGTYQFRFFIYEDVSFGTVIDNSVVHVDLDEDVFFGISLQGGGGSLRVNAQTCWATPSYSSTDNTRWDLVSDGCPMDDSLMFIEDTNRALFSLSSFRFLDQGDSVYIHCDVLVCELKNSQCKQPLDDCGVGDSRRRRRSAAHIGPTRRKRLRVGPFRRMESAYSGYVLPDSSLHEDSQSYITESLTTYIVVIVSLAVICLVLIASLSFVTTRLLMARKN</sequence>
<keyword evidence="4" id="KW-0325">Glycoprotein</keyword>
<dbReference type="Gene3D" id="2.10.70.10">
    <property type="entry name" value="Complement Module, domain 1"/>
    <property type="match status" value="8"/>
</dbReference>
<dbReference type="KEGG" id="spu:582741"/>
<protein>
    <submittedName>
        <fullName evidence="9">Uncharacterized protein</fullName>
    </submittedName>
</protein>
<name>A0A7M7RCP3_STRPU</name>
<dbReference type="PROSITE" id="PS50923">
    <property type="entry name" value="SUSHI"/>
    <property type="match status" value="6"/>
</dbReference>
<dbReference type="PROSITE" id="PS51034">
    <property type="entry name" value="ZP_2"/>
    <property type="match status" value="1"/>
</dbReference>
<evidence type="ECO:0000256" key="5">
    <source>
        <dbReference type="PROSITE-ProRule" id="PRU00302"/>
    </source>
</evidence>
<dbReference type="AlphaFoldDB" id="A0A7M7RCP3"/>
<evidence type="ECO:0000256" key="6">
    <source>
        <dbReference type="SAM" id="Phobius"/>
    </source>
</evidence>
<evidence type="ECO:0000259" key="8">
    <source>
        <dbReference type="PROSITE" id="PS51034"/>
    </source>
</evidence>
<evidence type="ECO:0000313" key="9">
    <source>
        <dbReference type="EnsemblMetazoa" id="XP_787776"/>
    </source>
</evidence>
<feature type="disulfide bond" evidence="5">
    <location>
        <begin position="87"/>
        <end position="114"/>
    </location>
</feature>
<feature type="domain" description="Sushi" evidence="7">
    <location>
        <begin position="117"/>
        <end position="176"/>
    </location>
</feature>
<evidence type="ECO:0000259" key="7">
    <source>
        <dbReference type="PROSITE" id="PS50923"/>
    </source>
</evidence>
<evidence type="ECO:0000256" key="2">
    <source>
        <dbReference type="ARBA" id="ARBA00022737"/>
    </source>
</evidence>
<dbReference type="InterPro" id="IPR000436">
    <property type="entry name" value="Sushi_SCR_CCP_dom"/>
</dbReference>
<dbReference type="Gene3D" id="2.60.40.4100">
    <property type="entry name" value="Zona pellucida, ZP-C domain"/>
    <property type="match status" value="1"/>
</dbReference>
<dbReference type="Pfam" id="PF00084">
    <property type="entry name" value="Sushi"/>
    <property type="match status" value="8"/>
</dbReference>
<keyword evidence="6" id="KW-0812">Transmembrane</keyword>
<dbReference type="OrthoDB" id="6480633at2759"/>
<keyword evidence="2" id="KW-0677">Repeat</keyword>
<dbReference type="InterPro" id="IPR001507">
    <property type="entry name" value="ZP_dom"/>
</dbReference>
<feature type="transmembrane region" description="Helical" evidence="6">
    <location>
        <begin position="1023"/>
        <end position="1047"/>
    </location>
</feature>
<evidence type="ECO:0000256" key="1">
    <source>
        <dbReference type="ARBA" id="ARBA00022659"/>
    </source>
</evidence>
<dbReference type="InterPro" id="IPR035976">
    <property type="entry name" value="Sushi/SCR/CCP_sf"/>
</dbReference>
<evidence type="ECO:0000313" key="10">
    <source>
        <dbReference type="Proteomes" id="UP000007110"/>
    </source>
</evidence>
<dbReference type="InterPro" id="IPR055355">
    <property type="entry name" value="ZP-C"/>
</dbReference>
<dbReference type="PANTHER" id="PTHR19325:SF560">
    <property type="entry name" value="SUSHI, VON WILLEBRAND FACTOR TYPE A, EGF AND PENTRAXIN DOMAIN-CONTAINING PROTEIN 1"/>
    <property type="match status" value="1"/>
</dbReference>
<reference evidence="9" key="2">
    <citation type="submission" date="2021-01" db="UniProtKB">
        <authorList>
            <consortium name="EnsemblMetazoa"/>
        </authorList>
    </citation>
    <scope>IDENTIFICATION</scope>
</reference>
<dbReference type="GeneID" id="582741"/>
<dbReference type="Gene3D" id="2.60.40.3210">
    <property type="entry name" value="Zona pellucida, ZP-N domain"/>
    <property type="match status" value="1"/>
</dbReference>
<feature type="disulfide bond" evidence="5">
    <location>
        <begin position="57"/>
        <end position="100"/>
    </location>
</feature>
<dbReference type="Pfam" id="PF00100">
    <property type="entry name" value="Zona_pellucida"/>
    <property type="match status" value="1"/>
</dbReference>
<dbReference type="InterPro" id="IPR042235">
    <property type="entry name" value="ZP-C_dom"/>
</dbReference>
<dbReference type="EnsemblMetazoa" id="XM_782683">
    <property type="protein sequence ID" value="XP_787776"/>
    <property type="gene ID" value="LOC582741"/>
</dbReference>
<dbReference type="SMART" id="SM00241">
    <property type="entry name" value="ZP"/>
    <property type="match status" value="1"/>
</dbReference>
<accession>A0A7M7RCP3</accession>
<dbReference type="SUPFAM" id="SSF57535">
    <property type="entry name" value="Complement control module/SCR domain"/>
    <property type="match status" value="6"/>
</dbReference>
<dbReference type="RefSeq" id="XP_787776.4">
    <property type="nucleotide sequence ID" value="XM_782683.5"/>
</dbReference>
<keyword evidence="6" id="KW-1133">Transmembrane helix</keyword>
<keyword evidence="3 5" id="KW-1015">Disulfide bond</keyword>
<proteinExistence type="predicted"/>
<organism evidence="9 10">
    <name type="scientific">Strongylocentrotus purpuratus</name>
    <name type="common">Purple sea urchin</name>
    <dbReference type="NCBI Taxonomy" id="7668"/>
    <lineage>
        <taxon>Eukaryota</taxon>
        <taxon>Metazoa</taxon>
        <taxon>Echinodermata</taxon>
        <taxon>Eleutherozoa</taxon>
        <taxon>Echinozoa</taxon>
        <taxon>Echinoidea</taxon>
        <taxon>Euechinoidea</taxon>
        <taxon>Echinacea</taxon>
        <taxon>Camarodonta</taxon>
        <taxon>Echinidea</taxon>
        <taxon>Strongylocentrotidae</taxon>
        <taxon>Strongylocentrotus</taxon>
    </lineage>
</organism>
<keyword evidence="6" id="KW-0472">Membrane</keyword>
<feature type="domain" description="Sushi" evidence="7">
    <location>
        <begin position="650"/>
        <end position="707"/>
    </location>
</feature>
<feature type="domain" description="Sushi" evidence="7">
    <location>
        <begin position="293"/>
        <end position="351"/>
    </location>
</feature>
<reference evidence="10" key="1">
    <citation type="submission" date="2015-02" db="EMBL/GenBank/DDBJ databases">
        <title>Genome sequencing for Strongylocentrotus purpuratus.</title>
        <authorList>
            <person name="Murali S."/>
            <person name="Liu Y."/>
            <person name="Vee V."/>
            <person name="English A."/>
            <person name="Wang M."/>
            <person name="Skinner E."/>
            <person name="Han Y."/>
            <person name="Muzny D.M."/>
            <person name="Worley K.C."/>
            <person name="Gibbs R.A."/>
        </authorList>
    </citation>
    <scope>NUCLEOTIDE SEQUENCE</scope>
</reference>